<evidence type="ECO:0000256" key="6">
    <source>
        <dbReference type="ARBA" id="ARBA00023274"/>
    </source>
</evidence>
<organism evidence="10 11">
    <name type="scientific">Paramecium primaurelia</name>
    <dbReference type="NCBI Taxonomy" id="5886"/>
    <lineage>
        <taxon>Eukaryota</taxon>
        <taxon>Sar</taxon>
        <taxon>Alveolata</taxon>
        <taxon>Ciliophora</taxon>
        <taxon>Intramacronucleata</taxon>
        <taxon>Oligohymenophorea</taxon>
        <taxon>Peniculida</taxon>
        <taxon>Parameciidae</taxon>
        <taxon>Paramecium</taxon>
    </lineage>
</organism>
<evidence type="ECO:0000256" key="4">
    <source>
        <dbReference type="ARBA" id="ARBA00022884"/>
    </source>
</evidence>
<dbReference type="PANTHER" id="PTHR11661:SF1">
    <property type="entry name" value="LARGE RIBOSOMAL SUBUNIT PROTEIN UL11M"/>
    <property type="match status" value="1"/>
</dbReference>
<protein>
    <recommendedName>
        <fullName evidence="12">Ribosomal protein L11</fullName>
    </recommendedName>
</protein>
<dbReference type="InterPro" id="IPR020784">
    <property type="entry name" value="Ribosomal_uL11_N"/>
</dbReference>
<dbReference type="GO" id="GO:0006412">
    <property type="term" value="P:translation"/>
    <property type="evidence" value="ECO:0007669"/>
    <property type="project" value="InterPro"/>
</dbReference>
<comment type="caution">
    <text evidence="10">The sequence shown here is derived from an EMBL/GenBank/DDBJ whole genome shotgun (WGS) entry which is preliminary data.</text>
</comment>
<dbReference type="Proteomes" id="UP000688137">
    <property type="component" value="Unassembled WGS sequence"/>
</dbReference>
<evidence type="ECO:0000259" key="8">
    <source>
        <dbReference type="Pfam" id="PF00298"/>
    </source>
</evidence>
<evidence type="ECO:0000256" key="1">
    <source>
        <dbReference type="ARBA" id="ARBA00010537"/>
    </source>
</evidence>
<dbReference type="SMART" id="SM00649">
    <property type="entry name" value="RL11"/>
    <property type="match status" value="1"/>
</dbReference>
<keyword evidence="5 7" id="KW-0689">Ribosomal protein</keyword>
<evidence type="ECO:0000256" key="5">
    <source>
        <dbReference type="ARBA" id="ARBA00022980"/>
    </source>
</evidence>
<comment type="similarity">
    <text evidence="1 7">Belongs to the universal ribosomal protein uL11 family.</text>
</comment>
<keyword evidence="2" id="KW-0488">Methylation</keyword>
<dbReference type="Pfam" id="PF03946">
    <property type="entry name" value="Ribosomal_L11_N"/>
    <property type="match status" value="1"/>
</dbReference>
<dbReference type="GO" id="GO:0005762">
    <property type="term" value="C:mitochondrial large ribosomal subunit"/>
    <property type="evidence" value="ECO:0007669"/>
    <property type="project" value="TreeGrafter"/>
</dbReference>
<evidence type="ECO:0000256" key="2">
    <source>
        <dbReference type="ARBA" id="ARBA00022481"/>
    </source>
</evidence>
<feature type="domain" description="Large ribosomal subunit protein uL11 C-terminal" evidence="8">
    <location>
        <begin position="82"/>
        <end position="152"/>
    </location>
</feature>
<name>A0A8S1LSR4_PARPR</name>
<keyword evidence="6 7" id="KW-0687">Ribonucleoprotein</keyword>
<evidence type="ECO:0000313" key="10">
    <source>
        <dbReference type="EMBL" id="CAD8068583.1"/>
    </source>
</evidence>
<dbReference type="InterPro" id="IPR000911">
    <property type="entry name" value="Ribosomal_uL11"/>
</dbReference>
<keyword evidence="4" id="KW-0694">RNA-binding</keyword>
<accession>A0A8S1LSR4</accession>
<dbReference type="HAMAP" id="MF_00736">
    <property type="entry name" value="Ribosomal_uL11"/>
    <property type="match status" value="1"/>
</dbReference>
<dbReference type="Pfam" id="PF00298">
    <property type="entry name" value="Ribosomal_L11"/>
    <property type="match status" value="1"/>
</dbReference>
<evidence type="ECO:0000259" key="9">
    <source>
        <dbReference type="Pfam" id="PF03946"/>
    </source>
</evidence>
<proteinExistence type="inferred from homology"/>
<gene>
    <name evidence="10" type="ORF">PPRIM_AZ9-3.1.T0420232</name>
</gene>
<evidence type="ECO:0000256" key="7">
    <source>
        <dbReference type="RuleBase" id="RU003978"/>
    </source>
</evidence>
<dbReference type="OMA" id="IMSFCKD"/>
<reference evidence="10" key="1">
    <citation type="submission" date="2021-01" db="EMBL/GenBank/DDBJ databases">
        <authorList>
            <consortium name="Genoscope - CEA"/>
            <person name="William W."/>
        </authorList>
    </citation>
    <scope>NUCLEOTIDE SEQUENCE</scope>
</reference>
<keyword evidence="3" id="KW-0699">rRNA-binding</keyword>
<dbReference type="AlphaFoldDB" id="A0A8S1LSR4"/>
<dbReference type="EMBL" id="CAJJDM010000041">
    <property type="protein sequence ID" value="CAD8068583.1"/>
    <property type="molecule type" value="Genomic_DNA"/>
</dbReference>
<dbReference type="InterPro" id="IPR020783">
    <property type="entry name" value="Ribosomal_uL11_C"/>
</dbReference>
<evidence type="ECO:0000256" key="3">
    <source>
        <dbReference type="ARBA" id="ARBA00022730"/>
    </source>
</evidence>
<evidence type="ECO:0000313" key="11">
    <source>
        <dbReference type="Proteomes" id="UP000688137"/>
    </source>
</evidence>
<evidence type="ECO:0008006" key="12">
    <source>
        <dbReference type="Google" id="ProtNLM"/>
    </source>
</evidence>
<dbReference type="GO" id="GO:0070180">
    <property type="term" value="F:large ribosomal subunit rRNA binding"/>
    <property type="evidence" value="ECO:0007669"/>
    <property type="project" value="TreeGrafter"/>
</dbReference>
<dbReference type="GO" id="GO:0003735">
    <property type="term" value="F:structural constituent of ribosome"/>
    <property type="evidence" value="ECO:0007669"/>
    <property type="project" value="InterPro"/>
</dbReference>
<keyword evidence="11" id="KW-1185">Reference proteome</keyword>
<dbReference type="FunFam" id="3.30.1550.10:FF:000006">
    <property type="entry name" value="50S ribosomal protein L11"/>
    <property type="match status" value="1"/>
</dbReference>
<dbReference type="CDD" id="cd00349">
    <property type="entry name" value="Ribosomal_L11"/>
    <property type="match status" value="1"/>
</dbReference>
<sequence length="170" mass="19469">MNLIKKKLQTLPKDYRAKIMLRLYAGVAKPSPKMGQSLGPLGINMMQFCKEFNAASQAFRPDVPLRVQVIAFPDRTFKFLIKPPETTWFLRKATGTDKFTNFPGYIWYDTISLQQVYEIAKVKQEMDPHLKHVSLPAICRMIIGQLASLGCNLSTQYFKPETIVRPEIKS</sequence>
<dbReference type="PANTHER" id="PTHR11661">
    <property type="entry name" value="60S RIBOSOMAL PROTEIN L12"/>
    <property type="match status" value="1"/>
</dbReference>
<feature type="domain" description="Large ribosomal subunit protein uL11 N-terminal" evidence="9">
    <location>
        <begin position="19"/>
        <end position="77"/>
    </location>
</feature>